<feature type="non-terminal residue" evidence="1">
    <location>
        <position position="1"/>
    </location>
</feature>
<accession>A0AAN4ZAX8</accession>
<dbReference type="AlphaFoldDB" id="A0AAN4ZAX8"/>
<gene>
    <name evidence="1" type="ORF">PMAYCL1PPCAC_08003</name>
</gene>
<comment type="caution">
    <text evidence="1">The sequence shown here is derived from an EMBL/GenBank/DDBJ whole genome shotgun (WGS) entry which is preliminary data.</text>
</comment>
<organism evidence="1 2">
    <name type="scientific">Pristionchus mayeri</name>
    <dbReference type="NCBI Taxonomy" id="1317129"/>
    <lineage>
        <taxon>Eukaryota</taxon>
        <taxon>Metazoa</taxon>
        <taxon>Ecdysozoa</taxon>
        <taxon>Nematoda</taxon>
        <taxon>Chromadorea</taxon>
        <taxon>Rhabditida</taxon>
        <taxon>Rhabditina</taxon>
        <taxon>Diplogasteromorpha</taxon>
        <taxon>Diplogasteroidea</taxon>
        <taxon>Neodiplogasteridae</taxon>
        <taxon>Pristionchus</taxon>
    </lineage>
</organism>
<reference evidence="2" key="1">
    <citation type="submission" date="2022-10" db="EMBL/GenBank/DDBJ databases">
        <title>Genome assembly of Pristionchus species.</title>
        <authorList>
            <person name="Yoshida K."/>
            <person name="Sommer R.J."/>
        </authorList>
    </citation>
    <scope>NUCLEOTIDE SEQUENCE [LARGE SCALE GENOMIC DNA]</scope>
    <source>
        <strain evidence="2">RS5460</strain>
    </source>
</reference>
<keyword evidence="2" id="KW-1185">Reference proteome</keyword>
<proteinExistence type="predicted"/>
<evidence type="ECO:0000313" key="1">
    <source>
        <dbReference type="EMBL" id="GMR37808.1"/>
    </source>
</evidence>
<sequence length="101" mass="12450">SIRSMMDDGQSARDQLFEEIREVTSVQPRLYTDRLWIAIFSLYSRRDWEEYRITASNMTPEEITLMRWLVEDRTFGMIGPRKETWRYNQEFSYNYSFYSKY</sequence>
<dbReference type="Proteomes" id="UP001328107">
    <property type="component" value="Unassembled WGS sequence"/>
</dbReference>
<dbReference type="EMBL" id="BTRK01000002">
    <property type="protein sequence ID" value="GMR37808.1"/>
    <property type="molecule type" value="Genomic_DNA"/>
</dbReference>
<name>A0AAN4ZAX8_9BILA</name>
<protein>
    <submittedName>
        <fullName evidence="1">Uncharacterized protein</fullName>
    </submittedName>
</protein>
<evidence type="ECO:0000313" key="2">
    <source>
        <dbReference type="Proteomes" id="UP001328107"/>
    </source>
</evidence>